<dbReference type="RefSeq" id="WP_188377897.1">
    <property type="nucleotide sequence ID" value="NZ_BMEL01000003.1"/>
</dbReference>
<evidence type="ECO:0000313" key="12">
    <source>
        <dbReference type="Proteomes" id="UP000660110"/>
    </source>
</evidence>
<dbReference type="Proteomes" id="UP000660110">
    <property type="component" value="Unassembled WGS sequence"/>
</dbReference>
<dbReference type="Pfam" id="PF00486">
    <property type="entry name" value="Trans_reg_C"/>
    <property type="match status" value="1"/>
</dbReference>
<dbReference type="InterPro" id="IPR001867">
    <property type="entry name" value="OmpR/PhoB-type_DNA-bd"/>
</dbReference>
<dbReference type="CDD" id="cd17574">
    <property type="entry name" value="REC_OmpR"/>
    <property type="match status" value="1"/>
</dbReference>
<dbReference type="EMBL" id="BMEL01000003">
    <property type="protein sequence ID" value="GGF25533.1"/>
    <property type="molecule type" value="Genomic_DNA"/>
</dbReference>
<accession>A0A917B6H8</accession>
<dbReference type="AlphaFoldDB" id="A0A917B6H8"/>
<evidence type="ECO:0000256" key="5">
    <source>
        <dbReference type="ARBA" id="ARBA00023125"/>
    </source>
</evidence>
<dbReference type="GO" id="GO:0006355">
    <property type="term" value="P:regulation of DNA-templated transcription"/>
    <property type="evidence" value="ECO:0007669"/>
    <property type="project" value="InterPro"/>
</dbReference>
<dbReference type="CDD" id="cd00383">
    <property type="entry name" value="trans_reg_C"/>
    <property type="match status" value="1"/>
</dbReference>
<keyword evidence="2 7" id="KW-0597">Phosphoprotein</keyword>
<dbReference type="GO" id="GO:0000976">
    <property type="term" value="F:transcription cis-regulatory region binding"/>
    <property type="evidence" value="ECO:0007669"/>
    <property type="project" value="TreeGrafter"/>
</dbReference>
<feature type="domain" description="Response regulatory" evidence="9">
    <location>
        <begin position="3"/>
        <end position="116"/>
    </location>
</feature>
<proteinExistence type="predicted"/>
<dbReference type="SMART" id="SM00862">
    <property type="entry name" value="Trans_reg_C"/>
    <property type="match status" value="1"/>
</dbReference>
<dbReference type="FunFam" id="1.10.10.10:FF:000018">
    <property type="entry name" value="DNA-binding response regulator ResD"/>
    <property type="match status" value="1"/>
</dbReference>
<dbReference type="GO" id="GO:0000156">
    <property type="term" value="F:phosphorelay response regulator activity"/>
    <property type="evidence" value="ECO:0007669"/>
    <property type="project" value="TreeGrafter"/>
</dbReference>
<sequence>MKRILLVDDEQRMLDLLKLYLEPHGYECEAVRSGKEALEQLDKQAYHIILLDIMMKDMNGFETCKHIRKRTDTPIIMVTARDQKQDILQGFRLGADDYITKPFDEDILLARINVLIRRQENGLNIKNGGLEWREEKHQLLYNDKEISLTPKEFQLIGLLMKHPGRVFEREHLIELIWGVDSYTESRTIDSHVRNIRDKIRVYGFPVDDYLKTIWGVGYKWEVGKI</sequence>
<keyword evidence="3" id="KW-0902">Two-component regulatory system</keyword>
<dbReference type="GO" id="GO:0032993">
    <property type="term" value="C:protein-DNA complex"/>
    <property type="evidence" value="ECO:0007669"/>
    <property type="project" value="TreeGrafter"/>
</dbReference>
<dbReference type="PROSITE" id="PS50110">
    <property type="entry name" value="RESPONSE_REGULATORY"/>
    <property type="match status" value="1"/>
</dbReference>
<gene>
    <name evidence="11" type="primary">lcoR</name>
    <name evidence="11" type="ORF">GCM10010954_25550</name>
</gene>
<evidence type="ECO:0000256" key="6">
    <source>
        <dbReference type="ARBA" id="ARBA00023163"/>
    </source>
</evidence>
<evidence type="ECO:0000256" key="3">
    <source>
        <dbReference type="ARBA" id="ARBA00023012"/>
    </source>
</evidence>
<keyword evidence="6" id="KW-0804">Transcription</keyword>
<reference evidence="11" key="1">
    <citation type="journal article" date="2014" name="Int. J. Syst. Evol. Microbiol.">
        <title>Complete genome sequence of Corynebacterium casei LMG S-19264T (=DSM 44701T), isolated from a smear-ripened cheese.</title>
        <authorList>
            <consortium name="US DOE Joint Genome Institute (JGI-PGF)"/>
            <person name="Walter F."/>
            <person name="Albersmeier A."/>
            <person name="Kalinowski J."/>
            <person name="Ruckert C."/>
        </authorList>
    </citation>
    <scope>NUCLEOTIDE SEQUENCE</scope>
    <source>
        <strain evidence="11">CGMCC 1.12153</strain>
    </source>
</reference>
<dbReference type="InterPro" id="IPR039420">
    <property type="entry name" value="WalR-like"/>
</dbReference>
<feature type="modified residue" description="4-aspartylphosphate" evidence="7">
    <location>
        <position position="52"/>
    </location>
</feature>
<comment type="subcellular location">
    <subcellularLocation>
        <location evidence="1">Cytoplasm</location>
    </subcellularLocation>
</comment>
<evidence type="ECO:0000259" key="10">
    <source>
        <dbReference type="PROSITE" id="PS51755"/>
    </source>
</evidence>
<feature type="DNA-binding region" description="OmpR/PhoB-type" evidence="8">
    <location>
        <begin position="120"/>
        <end position="222"/>
    </location>
</feature>
<name>A0A917B6H8_HALAA</name>
<dbReference type="PANTHER" id="PTHR48111:SF73">
    <property type="entry name" value="ALKALINE PHOSPHATASE SYNTHESIS TRANSCRIPTIONAL REGULATORY PROTEIN PHOP"/>
    <property type="match status" value="1"/>
</dbReference>
<reference evidence="11" key="2">
    <citation type="submission" date="2020-09" db="EMBL/GenBank/DDBJ databases">
        <authorList>
            <person name="Sun Q."/>
            <person name="Zhou Y."/>
        </authorList>
    </citation>
    <scope>NUCLEOTIDE SEQUENCE</scope>
    <source>
        <strain evidence="11">CGMCC 1.12153</strain>
    </source>
</reference>
<evidence type="ECO:0000256" key="1">
    <source>
        <dbReference type="ARBA" id="ARBA00004496"/>
    </source>
</evidence>
<keyword evidence="12" id="KW-1185">Reference proteome</keyword>
<dbReference type="Gene3D" id="3.40.50.2300">
    <property type="match status" value="1"/>
</dbReference>
<dbReference type="Pfam" id="PF00072">
    <property type="entry name" value="Response_reg"/>
    <property type="match status" value="1"/>
</dbReference>
<dbReference type="SUPFAM" id="SSF52172">
    <property type="entry name" value="CheY-like"/>
    <property type="match status" value="1"/>
</dbReference>
<dbReference type="SMART" id="SM00448">
    <property type="entry name" value="REC"/>
    <property type="match status" value="1"/>
</dbReference>
<comment type="caution">
    <text evidence="11">The sequence shown here is derived from an EMBL/GenBank/DDBJ whole genome shotgun (WGS) entry which is preliminary data.</text>
</comment>
<dbReference type="PANTHER" id="PTHR48111">
    <property type="entry name" value="REGULATOR OF RPOS"/>
    <property type="match status" value="1"/>
</dbReference>
<dbReference type="PROSITE" id="PS51755">
    <property type="entry name" value="OMPR_PHOB"/>
    <property type="match status" value="1"/>
</dbReference>
<dbReference type="Gene3D" id="1.10.10.10">
    <property type="entry name" value="Winged helix-like DNA-binding domain superfamily/Winged helix DNA-binding domain"/>
    <property type="match status" value="1"/>
</dbReference>
<dbReference type="InterPro" id="IPR036388">
    <property type="entry name" value="WH-like_DNA-bd_sf"/>
</dbReference>
<dbReference type="FunFam" id="3.40.50.2300:FF:000001">
    <property type="entry name" value="DNA-binding response regulator PhoB"/>
    <property type="match status" value="1"/>
</dbReference>
<dbReference type="GO" id="GO:0005829">
    <property type="term" value="C:cytosol"/>
    <property type="evidence" value="ECO:0007669"/>
    <property type="project" value="TreeGrafter"/>
</dbReference>
<dbReference type="Gene3D" id="6.10.250.690">
    <property type="match status" value="1"/>
</dbReference>
<dbReference type="InterPro" id="IPR001789">
    <property type="entry name" value="Sig_transdc_resp-reg_receiver"/>
</dbReference>
<evidence type="ECO:0000313" key="11">
    <source>
        <dbReference type="EMBL" id="GGF25533.1"/>
    </source>
</evidence>
<organism evidence="11 12">
    <name type="scientific">Halobacillus andaensis</name>
    <dbReference type="NCBI Taxonomy" id="1176239"/>
    <lineage>
        <taxon>Bacteria</taxon>
        <taxon>Bacillati</taxon>
        <taxon>Bacillota</taxon>
        <taxon>Bacilli</taxon>
        <taxon>Bacillales</taxon>
        <taxon>Bacillaceae</taxon>
        <taxon>Halobacillus</taxon>
    </lineage>
</organism>
<evidence type="ECO:0000256" key="8">
    <source>
        <dbReference type="PROSITE-ProRule" id="PRU01091"/>
    </source>
</evidence>
<keyword evidence="4" id="KW-0805">Transcription regulation</keyword>
<evidence type="ECO:0000259" key="9">
    <source>
        <dbReference type="PROSITE" id="PS50110"/>
    </source>
</evidence>
<protein>
    <submittedName>
        <fullName evidence="11">DNA-binding response regulator</fullName>
    </submittedName>
</protein>
<feature type="domain" description="OmpR/PhoB-type" evidence="10">
    <location>
        <begin position="120"/>
        <end position="222"/>
    </location>
</feature>
<evidence type="ECO:0000256" key="4">
    <source>
        <dbReference type="ARBA" id="ARBA00023015"/>
    </source>
</evidence>
<dbReference type="InterPro" id="IPR011006">
    <property type="entry name" value="CheY-like_superfamily"/>
</dbReference>
<evidence type="ECO:0000256" key="2">
    <source>
        <dbReference type="ARBA" id="ARBA00022553"/>
    </source>
</evidence>
<evidence type="ECO:0000256" key="7">
    <source>
        <dbReference type="PROSITE-ProRule" id="PRU00169"/>
    </source>
</evidence>
<keyword evidence="5 8" id="KW-0238">DNA-binding</keyword>